<dbReference type="Pfam" id="PF00988">
    <property type="entry name" value="CPSase_sm_chain"/>
    <property type="match status" value="1"/>
</dbReference>
<proteinExistence type="inferred from homology"/>
<dbReference type="PRINTS" id="PR00099">
    <property type="entry name" value="CPSGATASE"/>
</dbReference>
<dbReference type="InterPro" id="IPR017926">
    <property type="entry name" value="GATASE"/>
</dbReference>
<dbReference type="CDD" id="cd01744">
    <property type="entry name" value="GATase1_CPSase"/>
    <property type="match status" value="1"/>
</dbReference>
<feature type="binding site" evidence="8">
    <location>
        <position position="271"/>
    </location>
    <ligand>
        <name>L-glutamine</name>
        <dbReference type="ChEBI" id="CHEBI:58359"/>
    </ligand>
</feature>
<comment type="pathway">
    <text evidence="8">Pyrimidine metabolism; UMP biosynthesis via de novo pathway; (S)-dihydroorotate from bicarbonate: step 1/3.</text>
</comment>
<dbReference type="Proteomes" id="UP001165653">
    <property type="component" value="Unassembled WGS sequence"/>
</dbReference>
<evidence type="ECO:0000256" key="5">
    <source>
        <dbReference type="ARBA" id="ARBA00022840"/>
    </source>
</evidence>
<dbReference type="NCBIfam" id="TIGR01368">
    <property type="entry name" value="CPSaseIIsmall"/>
    <property type="match status" value="1"/>
</dbReference>
<evidence type="ECO:0000256" key="4">
    <source>
        <dbReference type="ARBA" id="ARBA00022741"/>
    </source>
</evidence>
<evidence type="ECO:0000313" key="10">
    <source>
        <dbReference type="EMBL" id="MCW1914686.1"/>
    </source>
</evidence>
<comment type="catalytic activity">
    <reaction evidence="7 8">
        <text>hydrogencarbonate + L-glutamine + 2 ATP + H2O = carbamoyl phosphate + L-glutamate + 2 ADP + phosphate + 2 H(+)</text>
        <dbReference type="Rhea" id="RHEA:18633"/>
        <dbReference type="ChEBI" id="CHEBI:15377"/>
        <dbReference type="ChEBI" id="CHEBI:15378"/>
        <dbReference type="ChEBI" id="CHEBI:17544"/>
        <dbReference type="ChEBI" id="CHEBI:29985"/>
        <dbReference type="ChEBI" id="CHEBI:30616"/>
        <dbReference type="ChEBI" id="CHEBI:43474"/>
        <dbReference type="ChEBI" id="CHEBI:58228"/>
        <dbReference type="ChEBI" id="CHEBI:58359"/>
        <dbReference type="ChEBI" id="CHEBI:456216"/>
        <dbReference type="EC" id="6.3.5.5"/>
    </reaction>
</comment>
<feature type="binding site" evidence="8">
    <location>
        <position position="45"/>
    </location>
    <ligand>
        <name>L-glutamine</name>
        <dbReference type="ChEBI" id="CHEBI:58359"/>
    </ligand>
</feature>
<dbReference type="Gene3D" id="3.50.30.20">
    <property type="entry name" value="Carbamoyl-phosphate synthase small subunit, N-terminal domain"/>
    <property type="match status" value="1"/>
</dbReference>
<feature type="active site" description="Nucleophile" evidence="8">
    <location>
        <position position="270"/>
    </location>
</feature>
<reference evidence="10" key="1">
    <citation type="submission" date="2022-10" db="EMBL/GenBank/DDBJ databases">
        <title>Luteolibacter sp. GHJ8, whole genome shotgun sequencing project.</title>
        <authorList>
            <person name="Zhao G."/>
            <person name="Shen L."/>
        </authorList>
    </citation>
    <scope>NUCLEOTIDE SEQUENCE</scope>
    <source>
        <strain evidence="10">GHJ8</strain>
    </source>
</reference>
<comment type="catalytic activity">
    <reaction evidence="8">
        <text>L-glutamine + H2O = L-glutamate + NH4(+)</text>
        <dbReference type="Rhea" id="RHEA:15889"/>
        <dbReference type="ChEBI" id="CHEBI:15377"/>
        <dbReference type="ChEBI" id="CHEBI:28938"/>
        <dbReference type="ChEBI" id="CHEBI:29985"/>
        <dbReference type="ChEBI" id="CHEBI:58359"/>
    </reaction>
</comment>
<keyword evidence="4 8" id="KW-0547">Nucleotide-binding</keyword>
<accession>A0ABT3G5C5</accession>
<keyword evidence="8" id="KW-0055">Arginine biosynthesis</keyword>
<evidence type="ECO:0000256" key="3">
    <source>
        <dbReference type="ARBA" id="ARBA00022598"/>
    </source>
</evidence>
<feature type="active site" evidence="8">
    <location>
        <position position="354"/>
    </location>
</feature>
<comment type="caution">
    <text evidence="10">The sequence shown here is derived from an EMBL/GenBank/DDBJ whole genome shotgun (WGS) entry which is preliminary data.</text>
</comment>
<feature type="binding site" evidence="8">
    <location>
        <position position="243"/>
    </location>
    <ligand>
        <name>L-glutamine</name>
        <dbReference type="ChEBI" id="CHEBI:58359"/>
    </ligand>
</feature>
<gene>
    <name evidence="8 10" type="primary">carA</name>
    <name evidence="10" type="ORF">OJ996_13950</name>
</gene>
<dbReference type="EC" id="6.3.5.5" evidence="8"/>
<dbReference type="PRINTS" id="PR00097">
    <property type="entry name" value="ANTSNTHASEII"/>
</dbReference>
<feature type="domain" description="Carbamoyl-phosphate synthase small subunit N-terminal" evidence="9">
    <location>
        <begin position="1"/>
        <end position="131"/>
    </location>
</feature>
<keyword evidence="8" id="KW-0028">Amino-acid biosynthesis</keyword>
<dbReference type="HAMAP" id="MF_01209">
    <property type="entry name" value="CPSase_S_chain"/>
    <property type="match status" value="1"/>
</dbReference>
<feature type="region of interest" description="CPSase" evidence="8">
    <location>
        <begin position="1"/>
        <end position="194"/>
    </location>
</feature>
<name>A0ABT3G5C5_9BACT</name>
<evidence type="ECO:0000256" key="7">
    <source>
        <dbReference type="ARBA" id="ARBA00048816"/>
    </source>
</evidence>
<evidence type="ECO:0000256" key="1">
    <source>
        <dbReference type="ARBA" id="ARBA00005077"/>
    </source>
</evidence>
<protein>
    <recommendedName>
        <fullName evidence="8">Carbamoyl phosphate synthase small chain</fullName>
        <ecNumber evidence="8">6.3.5.5</ecNumber>
    </recommendedName>
    <alternativeName>
        <fullName evidence="8">Carbamoyl phosphate synthetase glutamine chain</fullName>
    </alternativeName>
</protein>
<keyword evidence="3 8" id="KW-0436">Ligase</keyword>
<dbReference type="GO" id="GO:0004088">
    <property type="term" value="F:carbamoyl-phosphate synthase (glutamine-hydrolyzing) activity"/>
    <property type="evidence" value="ECO:0007669"/>
    <property type="project" value="UniProtKB-EC"/>
</dbReference>
<dbReference type="RefSeq" id="WP_264514222.1">
    <property type="nucleotide sequence ID" value="NZ_JAPDDR010000006.1"/>
</dbReference>
<dbReference type="NCBIfam" id="NF009475">
    <property type="entry name" value="PRK12838.1"/>
    <property type="match status" value="1"/>
</dbReference>
<evidence type="ECO:0000256" key="6">
    <source>
        <dbReference type="ARBA" id="ARBA00022962"/>
    </source>
</evidence>
<dbReference type="SMART" id="SM01097">
    <property type="entry name" value="CPSase_sm_chain"/>
    <property type="match status" value="1"/>
</dbReference>
<keyword evidence="5 8" id="KW-0067">ATP-binding</keyword>
<dbReference type="InterPro" id="IPR035686">
    <property type="entry name" value="CPSase_GATase1"/>
</dbReference>
<feature type="binding site" evidence="8">
    <location>
        <position position="245"/>
    </location>
    <ligand>
        <name>L-glutamine</name>
        <dbReference type="ChEBI" id="CHEBI:58359"/>
    </ligand>
</feature>
<keyword evidence="6 8" id="KW-0315">Glutamine amidotransferase</keyword>
<dbReference type="InterPro" id="IPR036480">
    <property type="entry name" value="CarbP_synth_ssu_N_sf"/>
</dbReference>
<dbReference type="PROSITE" id="PS51273">
    <property type="entry name" value="GATASE_TYPE_1"/>
    <property type="match status" value="1"/>
</dbReference>
<dbReference type="PRINTS" id="PR00096">
    <property type="entry name" value="GATASE"/>
</dbReference>
<feature type="binding site" evidence="8">
    <location>
        <position position="274"/>
    </location>
    <ligand>
        <name>L-glutamine</name>
        <dbReference type="ChEBI" id="CHEBI:58359"/>
    </ligand>
</feature>
<keyword evidence="11" id="KW-1185">Reference proteome</keyword>
<dbReference type="Pfam" id="PF00117">
    <property type="entry name" value="GATase"/>
    <property type="match status" value="1"/>
</dbReference>
<feature type="binding site" evidence="8">
    <location>
        <position position="314"/>
    </location>
    <ligand>
        <name>L-glutamine</name>
        <dbReference type="ChEBI" id="CHEBI:58359"/>
    </ligand>
</feature>
<evidence type="ECO:0000259" key="9">
    <source>
        <dbReference type="SMART" id="SM01097"/>
    </source>
</evidence>
<evidence type="ECO:0000313" key="11">
    <source>
        <dbReference type="Proteomes" id="UP001165653"/>
    </source>
</evidence>
<dbReference type="SUPFAM" id="SSF52317">
    <property type="entry name" value="Class I glutamine amidotransferase-like"/>
    <property type="match status" value="1"/>
</dbReference>
<evidence type="ECO:0000256" key="8">
    <source>
        <dbReference type="HAMAP-Rule" id="MF_01209"/>
    </source>
</evidence>
<dbReference type="InterPro" id="IPR029062">
    <property type="entry name" value="Class_I_gatase-like"/>
</dbReference>
<dbReference type="Gene3D" id="3.40.50.880">
    <property type="match status" value="1"/>
</dbReference>
<dbReference type="InterPro" id="IPR050472">
    <property type="entry name" value="Anth_synth/Amidotransfase"/>
</dbReference>
<keyword evidence="8" id="KW-0665">Pyrimidine biosynthesis</keyword>
<dbReference type="PANTHER" id="PTHR43418:SF7">
    <property type="entry name" value="CARBAMOYL-PHOSPHATE SYNTHASE SMALL CHAIN"/>
    <property type="match status" value="1"/>
</dbReference>
<dbReference type="InterPro" id="IPR006274">
    <property type="entry name" value="CarbamoylP_synth_ssu"/>
</dbReference>
<comment type="subunit">
    <text evidence="8">Composed of two chains; the small (or glutamine) chain promotes the hydrolysis of glutamine to ammonia, which is used by the large (or ammonia) chain to synthesize carbamoyl phosphate. Tetramer of heterodimers (alpha,beta)4.</text>
</comment>
<feature type="binding site" evidence="8">
    <location>
        <position position="312"/>
    </location>
    <ligand>
        <name>L-glutamine</name>
        <dbReference type="ChEBI" id="CHEBI:58359"/>
    </ligand>
</feature>
<dbReference type="PANTHER" id="PTHR43418">
    <property type="entry name" value="MULTIFUNCTIONAL TRYPTOPHAN BIOSYNTHESIS PROTEIN-RELATED"/>
    <property type="match status" value="1"/>
</dbReference>
<feature type="binding site" evidence="8">
    <location>
        <position position="315"/>
    </location>
    <ligand>
        <name>L-glutamine</name>
        <dbReference type="ChEBI" id="CHEBI:58359"/>
    </ligand>
</feature>
<dbReference type="EMBL" id="JAPDDR010000006">
    <property type="protein sequence ID" value="MCW1914686.1"/>
    <property type="molecule type" value="Genomic_DNA"/>
</dbReference>
<dbReference type="InterPro" id="IPR002474">
    <property type="entry name" value="CarbamoylP_synth_ssu_N"/>
</dbReference>
<sequence>MKAILALEDGRLFEGRAFGATGTTTGEICFNTSMTGYQEVITDPSYRGQIVAMTYPQIGNYGINPEDAESAAPHVRGFVIGELSPVASNWRSRQSLPDYFSQHGVVGIEHVDTRALTKHLRSRGAMRACLTTELDSEAAIKTAQASPSMEGMDYVQEVSTESGYIWQDDSRRFALPNASTGQLETYLELPPVKHRIVAFDFGIKWNILRRLRQAGFEVDVVNSRASAESVLAKNPDGIFLSNGPGDPAALGYIHEEVKKLIGKKPVFGICLGNQILGHVFGGKTYKLKFGHRGGNQPVKDLRSGRISITSQNHGFAVDPDSLPSNVEVTHLNLNDDTVEGIRHKDMPVFSVQYHPEAAPGPHDATYFFEEFAALIDSTK</sequence>
<comment type="function">
    <text evidence="8">Small subunit of the glutamine-dependent carbamoyl phosphate synthetase (CPSase). CPSase catalyzes the formation of carbamoyl phosphate from the ammonia moiety of glutamine, carbonate, and phosphate donated by ATP, constituting the first step of 2 biosynthetic pathways, one leading to arginine and/or urea and the other to pyrimidine nucleotides. The small subunit (glutamine amidotransferase) binds and cleaves glutamine to supply the large subunit with the substrate ammonia.</text>
</comment>
<dbReference type="SUPFAM" id="SSF52021">
    <property type="entry name" value="Carbamoyl phosphate synthetase, small subunit N-terminal domain"/>
    <property type="match status" value="1"/>
</dbReference>
<comment type="similarity">
    <text evidence="2 8">Belongs to the CarA family.</text>
</comment>
<feature type="active site" evidence="8">
    <location>
        <position position="356"/>
    </location>
</feature>
<evidence type="ECO:0000256" key="2">
    <source>
        <dbReference type="ARBA" id="ARBA00007800"/>
    </source>
</evidence>
<organism evidence="10 11">
    <name type="scientific">Luteolibacter rhizosphaerae</name>
    <dbReference type="NCBI Taxonomy" id="2989719"/>
    <lineage>
        <taxon>Bacteria</taxon>
        <taxon>Pseudomonadati</taxon>
        <taxon>Verrucomicrobiota</taxon>
        <taxon>Verrucomicrobiia</taxon>
        <taxon>Verrucomicrobiales</taxon>
        <taxon>Verrucomicrobiaceae</taxon>
        <taxon>Luteolibacter</taxon>
    </lineage>
</organism>
<comment type="pathway">
    <text evidence="1 8">Amino-acid biosynthesis; L-arginine biosynthesis; carbamoyl phosphate from bicarbonate: step 1/1.</text>
</comment>